<name>A0A550BVV4_9AGAR</name>
<evidence type="ECO:0000313" key="1">
    <source>
        <dbReference type="EMBL" id="TRM56682.1"/>
    </source>
</evidence>
<keyword evidence="2" id="KW-1185">Reference proteome</keyword>
<gene>
    <name evidence="1" type="ORF">BD626DRAFT_518392</name>
</gene>
<accession>A0A550BVV4</accession>
<dbReference type="AlphaFoldDB" id="A0A550BVV4"/>
<sequence>MDNFTDILDLFGASDSDAAERPAEASPTMTAAAVSSAAADSDILSMLFDAEHYSGNNNVHGWCTIA</sequence>
<dbReference type="GO" id="GO:0016020">
    <property type="term" value="C:membrane"/>
    <property type="evidence" value="ECO:0007669"/>
    <property type="project" value="InterPro"/>
</dbReference>
<comment type="caution">
    <text evidence="1">The sequence shown here is derived from an EMBL/GenBank/DDBJ whole genome shotgun (WGS) entry which is preliminary data.</text>
</comment>
<organism evidence="1 2">
    <name type="scientific">Schizophyllum amplum</name>
    <dbReference type="NCBI Taxonomy" id="97359"/>
    <lineage>
        <taxon>Eukaryota</taxon>
        <taxon>Fungi</taxon>
        <taxon>Dikarya</taxon>
        <taxon>Basidiomycota</taxon>
        <taxon>Agaricomycotina</taxon>
        <taxon>Agaricomycetes</taxon>
        <taxon>Agaricomycetidae</taxon>
        <taxon>Agaricales</taxon>
        <taxon>Schizophyllaceae</taxon>
        <taxon>Schizophyllum</taxon>
    </lineage>
</organism>
<dbReference type="InterPro" id="IPR012597">
    <property type="entry name" value="Pheromone"/>
</dbReference>
<evidence type="ECO:0000313" key="2">
    <source>
        <dbReference type="Proteomes" id="UP000320762"/>
    </source>
</evidence>
<protein>
    <recommendedName>
        <fullName evidence="3">Pheromone</fullName>
    </recommendedName>
</protein>
<reference evidence="1 2" key="1">
    <citation type="journal article" date="2019" name="New Phytol.">
        <title>Comparative genomics reveals unique wood-decay strategies and fruiting body development in the Schizophyllaceae.</title>
        <authorList>
            <person name="Almasi E."/>
            <person name="Sahu N."/>
            <person name="Krizsan K."/>
            <person name="Balint B."/>
            <person name="Kovacs G.M."/>
            <person name="Kiss B."/>
            <person name="Cseklye J."/>
            <person name="Drula E."/>
            <person name="Henrissat B."/>
            <person name="Nagy I."/>
            <person name="Chovatia M."/>
            <person name="Adam C."/>
            <person name="LaButti K."/>
            <person name="Lipzen A."/>
            <person name="Riley R."/>
            <person name="Grigoriev I.V."/>
            <person name="Nagy L.G."/>
        </authorList>
    </citation>
    <scope>NUCLEOTIDE SEQUENCE [LARGE SCALE GENOMIC DNA]</scope>
    <source>
        <strain evidence="1 2">NL-1724</strain>
    </source>
</reference>
<evidence type="ECO:0008006" key="3">
    <source>
        <dbReference type="Google" id="ProtNLM"/>
    </source>
</evidence>
<dbReference type="EMBL" id="VDMD01000062">
    <property type="protein sequence ID" value="TRM56682.1"/>
    <property type="molecule type" value="Genomic_DNA"/>
</dbReference>
<proteinExistence type="predicted"/>
<dbReference type="Pfam" id="PF08015">
    <property type="entry name" value="Pheromone"/>
    <property type="match status" value="1"/>
</dbReference>
<dbReference type="Proteomes" id="UP000320762">
    <property type="component" value="Unassembled WGS sequence"/>
</dbReference>
<dbReference type="GO" id="GO:0000772">
    <property type="term" value="F:mating pheromone activity"/>
    <property type="evidence" value="ECO:0007669"/>
    <property type="project" value="InterPro"/>
</dbReference>